<proteinExistence type="predicted"/>
<dbReference type="RefSeq" id="WP_345549580.1">
    <property type="nucleotide sequence ID" value="NZ_BAAAZA010000009.1"/>
</dbReference>
<feature type="compositionally biased region" description="Polar residues" evidence="1">
    <location>
        <begin position="168"/>
        <end position="196"/>
    </location>
</feature>
<protein>
    <recommendedName>
        <fullName evidence="5">Extensin</fullName>
    </recommendedName>
</protein>
<feature type="compositionally biased region" description="Low complexity" evidence="1">
    <location>
        <begin position="323"/>
        <end position="344"/>
    </location>
</feature>
<keyword evidence="2" id="KW-1133">Transmembrane helix</keyword>
<accession>A0ABP7K8S9</accession>
<feature type="compositionally biased region" description="Pro residues" evidence="1">
    <location>
        <begin position="313"/>
        <end position="322"/>
    </location>
</feature>
<name>A0ABP7K8S9_9ACTN</name>
<feature type="region of interest" description="Disordered" evidence="1">
    <location>
        <begin position="72"/>
        <end position="96"/>
    </location>
</feature>
<evidence type="ECO:0000256" key="2">
    <source>
        <dbReference type="SAM" id="Phobius"/>
    </source>
</evidence>
<gene>
    <name evidence="3" type="ORF">GCM10022207_38110</name>
</gene>
<reference evidence="4" key="1">
    <citation type="journal article" date="2019" name="Int. J. Syst. Evol. Microbiol.">
        <title>The Global Catalogue of Microorganisms (GCM) 10K type strain sequencing project: providing services to taxonomists for standard genome sequencing and annotation.</title>
        <authorList>
            <consortium name="The Broad Institute Genomics Platform"/>
            <consortium name="The Broad Institute Genome Sequencing Center for Infectious Disease"/>
            <person name="Wu L."/>
            <person name="Ma J."/>
        </authorList>
    </citation>
    <scope>NUCLEOTIDE SEQUENCE [LARGE SCALE GENOMIC DNA]</scope>
    <source>
        <strain evidence="4">JCM 16578</strain>
    </source>
</reference>
<feature type="transmembrane region" description="Helical" evidence="2">
    <location>
        <begin position="117"/>
        <end position="140"/>
    </location>
</feature>
<dbReference type="Proteomes" id="UP001501563">
    <property type="component" value="Unassembled WGS sequence"/>
</dbReference>
<evidence type="ECO:0000313" key="3">
    <source>
        <dbReference type="EMBL" id="GAA3869506.1"/>
    </source>
</evidence>
<feature type="compositionally biased region" description="Basic and acidic residues" evidence="1">
    <location>
        <begin position="271"/>
        <end position="305"/>
    </location>
</feature>
<feature type="region of interest" description="Disordered" evidence="1">
    <location>
        <begin position="145"/>
        <end position="221"/>
    </location>
</feature>
<feature type="region of interest" description="Disordered" evidence="1">
    <location>
        <begin position="248"/>
        <end position="344"/>
    </location>
</feature>
<evidence type="ECO:0000256" key="1">
    <source>
        <dbReference type="SAM" id="MobiDB-lite"/>
    </source>
</evidence>
<dbReference type="EMBL" id="BAAAZA010000009">
    <property type="protein sequence ID" value="GAA3869506.1"/>
    <property type="molecule type" value="Genomic_DNA"/>
</dbReference>
<sequence>MADEQYRWLDSDAAERLLRGEPLDAVDDVARAHAARIAETLSELAAPPLPTSDELPGEASAVAAFRAARTARHGERTGVGGPAPGRSAAPSGDAGLVRLGRPVADGRQARRWRPVRFALAGVVAAGMIGGAAVAAGTGALPTPFHEPRPAASVSAAATPRMPVLTPTPEGTQTRGSTSPTPTDTNGAPVQGTSSQDEVGAGAAATGRPRSSGNGAAGRGGEWWIGVRSSCRAVADGRELGTRRMRSLEDAAGGSGRVKTFCKGVLGGGSGRDGDIRGPGRDGDGLGHHGDGDQGDDHDGDGEGHIGPDIGLAPFPPATPHVPAPADATPSPSPTHSAPATEAAH</sequence>
<keyword evidence="2" id="KW-0472">Membrane</keyword>
<keyword evidence="2" id="KW-0812">Transmembrane</keyword>
<evidence type="ECO:0000313" key="4">
    <source>
        <dbReference type="Proteomes" id="UP001501563"/>
    </source>
</evidence>
<organism evidence="3 4">
    <name type="scientific">Streptomyces lannensis</name>
    <dbReference type="NCBI Taxonomy" id="766498"/>
    <lineage>
        <taxon>Bacteria</taxon>
        <taxon>Bacillati</taxon>
        <taxon>Actinomycetota</taxon>
        <taxon>Actinomycetes</taxon>
        <taxon>Kitasatosporales</taxon>
        <taxon>Streptomycetaceae</taxon>
        <taxon>Streptomyces</taxon>
    </lineage>
</organism>
<evidence type="ECO:0008006" key="5">
    <source>
        <dbReference type="Google" id="ProtNLM"/>
    </source>
</evidence>
<keyword evidence="4" id="KW-1185">Reference proteome</keyword>
<comment type="caution">
    <text evidence="3">The sequence shown here is derived from an EMBL/GenBank/DDBJ whole genome shotgun (WGS) entry which is preliminary data.</text>
</comment>